<reference evidence="3" key="1">
    <citation type="journal article" date="2011" name="Genetics">
        <title>Massive changes in genome architecture accompany the transition to self-fertility in the filamentous fungus Neurospora tetrasperma.</title>
        <authorList>
            <person name="Ellison C.E."/>
            <person name="Stajich J.E."/>
            <person name="Jacobson D.J."/>
            <person name="Natvig D.O."/>
            <person name="Lapidus A."/>
            <person name="Foster B."/>
            <person name="Aerts A."/>
            <person name="Riley R."/>
            <person name="Lindquist E.A."/>
            <person name="Grigoriev I.V."/>
            <person name="Taylor J.W."/>
        </authorList>
    </citation>
    <scope>NUCLEOTIDE SEQUENCE [LARGE SCALE GENOMIC DNA]</scope>
    <source>
        <strain evidence="3">FGSC 2508 / P0657</strain>
    </source>
</reference>
<dbReference type="EMBL" id="GL891304">
    <property type="protein sequence ID" value="EGO57735.1"/>
    <property type="molecule type" value="Genomic_DNA"/>
</dbReference>
<dbReference type="VEuPathDB" id="FungiDB:NEUTE1DRAFT_116928"/>
<proteinExistence type="predicted"/>
<sequence>MKFQGNPICEKLVCIMSRFLLYSAMLFFLNLSQMPSKITPIIIIIIIIITIIIEPPSCVIPDHNKIRHASNGGNQPIPPKLPPIIIIVVIIMPQLLDCQKDSQCLPPFILSLLFQTSMLPPASHLLLKLVRMREKRKGDQIMSTDGRDL</sequence>
<evidence type="ECO:0000313" key="3">
    <source>
        <dbReference type="Proteomes" id="UP000008065"/>
    </source>
</evidence>
<keyword evidence="3" id="KW-1185">Reference proteome</keyword>
<organism evidence="2 3">
    <name type="scientific">Neurospora tetrasperma (strain FGSC 2508 / ATCC MYA-4615 / P0657)</name>
    <dbReference type="NCBI Taxonomy" id="510951"/>
    <lineage>
        <taxon>Eukaryota</taxon>
        <taxon>Fungi</taxon>
        <taxon>Dikarya</taxon>
        <taxon>Ascomycota</taxon>
        <taxon>Pezizomycotina</taxon>
        <taxon>Sordariomycetes</taxon>
        <taxon>Sordariomycetidae</taxon>
        <taxon>Sordariales</taxon>
        <taxon>Sordariaceae</taxon>
        <taxon>Neurospora</taxon>
    </lineage>
</organism>
<feature type="transmembrane region" description="Helical" evidence="1">
    <location>
        <begin position="81"/>
        <end position="96"/>
    </location>
</feature>
<dbReference type="GeneID" id="20823161"/>
<feature type="transmembrane region" description="Helical" evidence="1">
    <location>
        <begin position="108"/>
        <end position="127"/>
    </location>
</feature>
<dbReference type="Proteomes" id="UP000008065">
    <property type="component" value="Unassembled WGS sequence"/>
</dbReference>
<name>F8MM61_NEUT8</name>
<keyword evidence="1" id="KW-1133">Transmembrane helix</keyword>
<keyword evidence="1" id="KW-0812">Transmembrane</keyword>
<dbReference type="RefSeq" id="XP_009850832.1">
    <property type="nucleotide sequence ID" value="XM_009852530.1"/>
</dbReference>
<dbReference type="AlphaFoldDB" id="F8MM61"/>
<evidence type="ECO:0000313" key="2">
    <source>
        <dbReference type="EMBL" id="EGO57735.1"/>
    </source>
</evidence>
<protein>
    <submittedName>
        <fullName evidence="2">Uncharacterized protein</fullName>
    </submittedName>
</protein>
<dbReference type="HOGENOM" id="CLU_1876026_0_0_1"/>
<keyword evidence="1" id="KW-0472">Membrane</keyword>
<accession>F8MM61</accession>
<evidence type="ECO:0000256" key="1">
    <source>
        <dbReference type="SAM" id="Phobius"/>
    </source>
</evidence>
<feature type="transmembrane region" description="Helical" evidence="1">
    <location>
        <begin position="38"/>
        <end position="60"/>
    </location>
</feature>
<dbReference type="KEGG" id="nte:NEUTE1DRAFT116928"/>
<feature type="transmembrane region" description="Helical" evidence="1">
    <location>
        <begin position="12"/>
        <end position="32"/>
    </location>
</feature>
<gene>
    <name evidence="2" type="ORF">NEUTE1DRAFT_116928</name>
</gene>